<evidence type="ECO:0000256" key="1">
    <source>
        <dbReference type="SAM" id="Coils"/>
    </source>
</evidence>
<proteinExistence type="predicted"/>
<dbReference type="PATRIC" id="fig|1121307.3.peg.1523"/>
<feature type="coiled-coil region" evidence="1">
    <location>
        <begin position="116"/>
        <end position="161"/>
    </location>
</feature>
<dbReference type="RefSeq" id="WP_048570545.1">
    <property type="nucleotide sequence ID" value="NZ_LFVU01000026.1"/>
</dbReference>
<evidence type="ECO:0000313" key="3">
    <source>
        <dbReference type="Proteomes" id="UP000036756"/>
    </source>
</evidence>
<sequence length="186" mass="21441">MGLFDNLRVATKITTESISKAATNAVNTVVTASKETAKINSLKTELTAINGELDAAYKQIGEKFVEYVLTTNEMPGINVENILKLMEPKLEKKKELEIELIEIEKRLKDQVIIQEKAQLENEFRQQKETLDKAIAMDIISQEEYNSKIEQFRRKIDNFEAIRNVKKQHELGIISYDELHMKLRELS</sequence>
<gene>
    <name evidence="2" type="ORF">CLCY_3c01690</name>
</gene>
<dbReference type="EMBL" id="LFVU01000026">
    <property type="protein sequence ID" value="KMT21898.1"/>
    <property type="molecule type" value="Genomic_DNA"/>
</dbReference>
<dbReference type="AlphaFoldDB" id="A0A0J8DCB5"/>
<evidence type="ECO:0000313" key="2">
    <source>
        <dbReference type="EMBL" id="KMT21898.1"/>
    </source>
</evidence>
<keyword evidence="3" id="KW-1185">Reference proteome</keyword>
<comment type="caution">
    <text evidence="2">The sequence shown here is derived from an EMBL/GenBank/DDBJ whole genome shotgun (WGS) entry which is preliminary data.</text>
</comment>
<dbReference type="Proteomes" id="UP000036756">
    <property type="component" value="Unassembled WGS sequence"/>
</dbReference>
<accession>A0A0J8DCB5</accession>
<reference evidence="2 3" key="1">
    <citation type="submission" date="2015-06" db="EMBL/GenBank/DDBJ databases">
        <title>Draft genome sequence of the purine-degrading Clostridium cylindrosporum HC-1 (DSM 605).</title>
        <authorList>
            <person name="Poehlein A."/>
            <person name="Schiel-Bengelsdorf B."/>
            <person name="Bengelsdorf F."/>
            <person name="Daniel R."/>
            <person name="Duerre P."/>
        </authorList>
    </citation>
    <scope>NUCLEOTIDE SEQUENCE [LARGE SCALE GENOMIC DNA]</scope>
    <source>
        <strain evidence="2 3">DSM 605</strain>
    </source>
</reference>
<protein>
    <submittedName>
        <fullName evidence="2">Uncharacterized protein</fullName>
    </submittedName>
</protein>
<organism evidence="2 3">
    <name type="scientific">Clostridium cylindrosporum DSM 605</name>
    <dbReference type="NCBI Taxonomy" id="1121307"/>
    <lineage>
        <taxon>Bacteria</taxon>
        <taxon>Bacillati</taxon>
        <taxon>Bacillota</taxon>
        <taxon>Clostridia</taxon>
        <taxon>Eubacteriales</taxon>
        <taxon>Clostridiaceae</taxon>
        <taxon>Clostridium</taxon>
    </lineage>
</organism>
<name>A0A0J8DCB5_CLOCY</name>
<keyword evidence="1" id="KW-0175">Coiled coil</keyword>
<dbReference type="OrthoDB" id="2085942at2"/>